<dbReference type="PANTHER" id="PTHR10509">
    <property type="entry name" value="O-METHYLTRANSFERASE-RELATED"/>
    <property type="match status" value="1"/>
</dbReference>
<evidence type="ECO:0000313" key="6">
    <source>
        <dbReference type="Proteomes" id="UP001152024"/>
    </source>
</evidence>
<evidence type="ECO:0000256" key="3">
    <source>
        <dbReference type="ARBA" id="ARBA00022691"/>
    </source>
</evidence>
<dbReference type="InterPro" id="IPR002935">
    <property type="entry name" value="SAM_O-MeTrfase"/>
</dbReference>
<evidence type="ECO:0000256" key="2">
    <source>
        <dbReference type="ARBA" id="ARBA00022679"/>
    </source>
</evidence>
<dbReference type="EMBL" id="JAOQBH010000007">
    <property type="protein sequence ID" value="KAJ4133621.1"/>
    <property type="molecule type" value="Genomic_DNA"/>
</dbReference>
<dbReference type="InterPro" id="IPR029063">
    <property type="entry name" value="SAM-dependent_MTases_sf"/>
</dbReference>
<accession>A0ABQ8REM0</accession>
<keyword evidence="1" id="KW-0489">Methyltransferase</keyword>
<gene>
    <name evidence="5" type="ORF">NW768_005209</name>
</gene>
<dbReference type="PROSITE" id="PS51682">
    <property type="entry name" value="SAM_OMT_I"/>
    <property type="match status" value="1"/>
</dbReference>
<dbReference type="SUPFAM" id="SSF53335">
    <property type="entry name" value="S-adenosyl-L-methionine-dependent methyltransferases"/>
    <property type="match status" value="1"/>
</dbReference>
<name>A0ABQ8REM0_FUSEQ</name>
<dbReference type="Gene3D" id="3.40.50.150">
    <property type="entry name" value="Vaccinia Virus protein VP39"/>
    <property type="match status" value="1"/>
</dbReference>
<comment type="caution">
    <text evidence="5">The sequence shown here is derived from an EMBL/GenBank/DDBJ whole genome shotgun (WGS) entry which is preliminary data.</text>
</comment>
<evidence type="ECO:0000256" key="4">
    <source>
        <dbReference type="ARBA" id="ARBA00023453"/>
    </source>
</evidence>
<keyword evidence="6" id="KW-1185">Reference proteome</keyword>
<dbReference type="Pfam" id="PF01596">
    <property type="entry name" value="Methyltransf_3"/>
    <property type="match status" value="1"/>
</dbReference>
<sequence length="242" mass="26721">MKDNSIPLYASPQLGQTVTSYAEQYSTGLPKYISDYHAEISANREDSNYMSSVFQSQFNKFLVKSTGTKRVLEIGVYIGFSALVWADAVGPDGLVTGLEYESEYADLSKKAFEANGVKNAEVIVGPASESLAKLNPSEPYDLVFIDADKTGYPEYLRQLLELSKPGNSNRLLRPGALIVSDNVLRRGLVADDKALGDDKLEGDQLKNILAIREFNEMALNSPRLETFLLPLWDGVNISRLID</sequence>
<keyword evidence="3" id="KW-0949">S-adenosyl-L-methionine</keyword>
<proteinExistence type="inferred from homology"/>
<dbReference type="CDD" id="cd02440">
    <property type="entry name" value="AdoMet_MTases"/>
    <property type="match status" value="1"/>
</dbReference>
<protein>
    <submittedName>
        <fullName evidence="5">Uncharacterized protein</fullName>
    </submittedName>
</protein>
<keyword evidence="2" id="KW-0808">Transferase</keyword>
<comment type="similarity">
    <text evidence="4">Belongs to the class I-like SAM-binding methyltransferase superfamily. Cation-dependent O-methyltransferase family.</text>
</comment>
<dbReference type="PANTHER" id="PTHR10509:SF14">
    <property type="entry name" value="CAFFEOYL-COA O-METHYLTRANSFERASE 3-RELATED"/>
    <property type="match status" value="1"/>
</dbReference>
<evidence type="ECO:0000313" key="5">
    <source>
        <dbReference type="EMBL" id="KAJ4133621.1"/>
    </source>
</evidence>
<organism evidence="5 6">
    <name type="scientific">Fusarium equiseti</name>
    <name type="common">Fusarium scirpi</name>
    <dbReference type="NCBI Taxonomy" id="61235"/>
    <lineage>
        <taxon>Eukaryota</taxon>
        <taxon>Fungi</taxon>
        <taxon>Dikarya</taxon>
        <taxon>Ascomycota</taxon>
        <taxon>Pezizomycotina</taxon>
        <taxon>Sordariomycetes</taxon>
        <taxon>Hypocreomycetidae</taxon>
        <taxon>Hypocreales</taxon>
        <taxon>Nectriaceae</taxon>
        <taxon>Fusarium</taxon>
        <taxon>Fusarium incarnatum-equiseti species complex</taxon>
    </lineage>
</organism>
<dbReference type="InterPro" id="IPR050362">
    <property type="entry name" value="Cation-dep_OMT"/>
</dbReference>
<evidence type="ECO:0000256" key="1">
    <source>
        <dbReference type="ARBA" id="ARBA00022603"/>
    </source>
</evidence>
<reference evidence="5" key="1">
    <citation type="submission" date="2022-09" db="EMBL/GenBank/DDBJ databases">
        <title>Fusarium specimens isolated from Avocado Roots.</title>
        <authorList>
            <person name="Stajich J."/>
            <person name="Roper C."/>
            <person name="Heimlech-Rivalta G."/>
        </authorList>
    </citation>
    <scope>NUCLEOTIDE SEQUENCE</scope>
    <source>
        <strain evidence="5">CF00095</strain>
    </source>
</reference>
<dbReference type="Proteomes" id="UP001152024">
    <property type="component" value="Unassembled WGS sequence"/>
</dbReference>